<evidence type="ECO:0000313" key="1">
    <source>
        <dbReference type="Proteomes" id="UP000050741"/>
    </source>
</evidence>
<reference evidence="1" key="1">
    <citation type="submission" date="2014-05" db="EMBL/GenBank/DDBJ databases">
        <title>The genome and life-stage specific transcriptomes of Globodera pallida elucidate key aspects of plant parasitism by a cyst nematode.</title>
        <authorList>
            <person name="Cotton J.A."/>
            <person name="Lilley C.J."/>
            <person name="Jones L.M."/>
            <person name="Kikuchi T."/>
            <person name="Reid A.J."/>
            <person name="Thorpe P."/>
            <person name="Tsai I.J."/>
            <person name="Beasley H."/>
            <person name="Blok V."/>
            <person name="Cock P.J.A."/>
            <person name="Van den Akker S.E."/>
            <person name="Holroyd N."/>
            <person name="Hunt M."/>
            <person name="Mantelin S."/>
            <person name="Naghra H."/>
            <person name="Pain A."/>
            <person name="Palomares-Rius J.E."/>
            <person name="Zarowiecki M."/>
            <person name="Berriman M."/>
            <person name="Jones J.T."/>
            <person name="Urwin P.E."/>
        </authorList>
    </citation>
    <scope>NUCLEOTIDE SEQUENCE [LARGE SCALE GENOMIC DNA]</scope>
    <source>
        <strain evidence="1">Lindley</strain>
    </source>
</reference>
<sequence length="365" mass="41278">MAPPAKKKKANSSVTHCQSLALSQSLITSAAGARRSAGLANKNKTKKIFICGDVWLDIFPFLGHAKVAFEVALLSNRFDLLVDAHFKSKEYSLGRLNIRRTTDKKGAVIVKLVNGKVERRLPIPQDPLPDKVIGFQLITISYVDQNVIEFLQRIRRLFDSKGIILSIGTNIDLNRSWEIIWEKIWPLIKDNICCFHLDAHDFGGFPPTFLCNCSKLRVIHSDYGFPTFPANDSAGASSVQALFKWLYTPRGDGRPKAFLNSTASRNFIICLKLHWHSADIVPFELKNNLTGERLELRSLNSYKCLLVRCPIERDAAKWAKWENEAAGLDWRRQWTRIHINLEDSAIGDGLLEAKEGPSEPKKRKN</sequence>
<name>A0A183BTW0_GLOPA</name>
<proteinExistence type="predicted"/>
<organism evidence="1 2">
    <name type="scientific">Globodera pallida</name>
    <name type="common">Potato cyst nematode worm</name>
    <name type="synonym">Heterodera pallida</name>
    <dbReference type="NCBI Taxonomy" id="36090"/>
    <lineage>
        <taxon>Eukaryota</taxon>
        <taxon>Metazoa</taxon>
        <taxon>Ecdysozoa</taxon>
        <taxon>Nematoda</taxon>
        <taxon>Chromadorea</taxon>
        <taxon>Rhabditida</taxon>
        <taxon>Tylenchina</taxon>
        <taxon>Tylenchomorpha</taxon>
        <taxon>Tylenchoidea</taxon>
        <taxon>Heteroderidae</taxon>
        <taxon>Heteroderinae</taxon>
        <taxon>Globodera</taxon>
    </lineage>
</organism>
<protein>
    <submittedName>
        <fullName evidence="2">Methyltransf_11 domain-containing protein</fullName>
    </submittedName>
</protein>
<keyword evidence="1" id="KW-1185">Reference proteome</keyword>
<reference evidence="2" key="2">
    <citation type="submission" date="2016-06" db="UniProtKB">
        <authorList>
            <consortium name="WormBaseParasite"/>
        </authorList>
    </citation>
    <scope>IDENTIFICATION</scope>
</reference>
<dbReference type="AlphaFoldDB" id="A0A183BTW0"/>
<dbReference type="Proteomes" id="UP000050741">
    <property type="component" value="Unassembled WGS sequence"/>
</dbReference>
<accession>A0A183BTW0</accession>
<dbReference type="WBParaSite" id="GPLIN_000404600">
    <property type="protein sequence ID" value="GPLIN_000404600"/>
    <property type="gene ID" value="GPLIN_000404600"/>
</dbReference>
<evidence type="ECO:0000313" key="2">
    <source>
        <dbReference type="WBParaSite" id="GPLIN_000404600"/>
    </source>
</evidence>